<evidence type="ECO:0000256" key="11">
    <source>
        <dbReference type="ARBA" id="ARBA00066687"/>
    </source>
</evidence>
<feature type="domain" description="Glycerol-3-phosphate dehydrogenase NAD-dependent N-terminal" evidence="19">
    <location>
        <begin position="11"/>
        <end position="163"/>
    </location>
</feature>
<dbReference type="InterPro" id="IPR011128">
    <property type="entry name" value="G3P_DH_NAD-dep_N"/>
</dbReference>
<feature type="binding site" evidence="14">
    <location>
        <position position="195"/>
    </location>
    <ligand>
        <name>sn-glycerol 3-phosphate</name>
        <dbReference type="ChEBI" id="CHEBI:57597"/>
    </ligand>
</feature>
<dbReference type="InterPro" id="IPR036291">
    <property type="entry name" value="NAD(P)-bd_dom_sf"/>
</dbReference>
<evidence type="ECO:0000256" key="9">
    <source>
        <dbReference type="ARBA" id="ARBA00023264"/>
    </source>
</evidence>
<protein>
    <recommendedName>
        <fullName evidence="12 14">Glycerol-3-phosphate dehydrogenase [NAD(P)+]</fullName>
        <ecNumber evidence="11 14">1.1.1.94</ecNumber>
    </recommendedName>
    <alternativeName>
        <fullName evidence="14">NAD(P)(+)-dependent glycerol-3-phosphate dehydrogenase</fullName>
    </alternativeName>
    <alternativeName>
        <fullName evidence="13 14">NAD(P)H-dependent dihydroxyacetone-phosphate reductase</fullName>
    </alternativeName>
</protein>
<keyword evidence="14" id="KW-0963">Cytoplasm</keyword>
<evidence type="ECO:0000256" key="2">
    <source>
        <dbReference type="ARBA" id="ARBA00022516"/>
    </source>
</evidence>
<feature type="binding site" evidence="14">
    <location>
        <position position="142"/>
    </location>
    <ligand>
        <name>sn-glycerol 3-phosphate</name>
        <dbReference type="ChEBI" id="CHEBI:57597"/>
    </ligand>
</feature>
<evidence type="ECO:0000256" key="10">
    <source>
        <dbReference type="ARBA" id="ARBA00052716"/>
    </source>
</evidence>
<evidence type="ECO:0000256" key="14">
    <source>
        <dbReference type="HAMAP-Rule" id="MF_00394"/>
    </source>
</evidence>
<dbReference type="AlphaFoldDB" id="A0A2S7K8I6"/>
<dbReference type="InterPro" id="IPR008927">
    <property type="entry name" value="6-PGluconate_DH-like_C_sf"/>
</dbReference>
<dbReference type="SUPFAM" id="SSF51735">
    <property type="entry name" value="NAD(P)-binding Rossmann-fold domains"/>
    <property type="match status" value="1"/>
</dbReference>
<feature type="binding site" evidence="14">
    <location>
        <position position="112"/>
    </location>
    <ligand>
        <name>NADPH</name>
        <dbReference type="ChEBI" id="CHEBI:57783"/>
    </ligand>
</feature>
<dbReference type="GO" id="GO:0005975">
    <property type="term" value="P:carbohydrate metabolic process"/>
    <property type="evidence" value="ECO:0007669"/>
    <property type="project" value="InterPro"/>
</dbReference>
<evidence type="ECO:0000256" key="17">
    <source>
        <dbReference type="PIRSR" id="PIRSR000114-3"/>
    </source>
</evidence>
<evidence type="ECO:0000313" key="22">
    <source>
        <dbReference type="Proteomes" id="UP000239504"/>
    </source>
</evidence>
<feature type="binding site" evidence="17">
    <location>
        <position position="259"/>
    </location>
    <ligand>
        <name>NAD(+)</name>
        <dbReference type="ChEBI" id="CHEBI:57540"/>
    </ligand>
</feature>
<keyword evidence="22" id="KW-1185">Reference proteome</keyword>
<organism evidence="21 22">
    <name type="scientific">Hyphococcus luteus</name>
    <dbReference type="NCBI Taxonomy" id="2058213"/>
    <lineage>
        <taxon>Bacteria</taxon>
        <taxon>Pseudomonadati</taxon>
        <taxon>Pseudomonadota</taxon>
        <taxon>Alphaproteobacteria</taxon>
        <taxon>Parvularculales</taxon>
        <taxon>Parvularculaceae</taxon>
        <taxon>Hyphococcus</taxon>
    </lineage>
</organism>
<evidence type="ECO:0000256" key="3">
    <source>
        <dbReference type="ARBA" id="ARBA00022741"/>
    </source>
</evidence>
<accession>A0A2S7K8I6</accession>
<keyword evidence="3 14" id="KW-0547">Nucleotide-binding</keyword>
<feature type="binding site" evidence="17">
    <location>
        <position position="88"/>
    </location>
    <ligand>
        <name>NAD(+)</name>
        <dbReference type="ChEBI" id="CHEBI:57540"/>
    </ligand>
</feature>
<dbReference type="InterPro" id="IPR006109">
    <property type="entry name" value="G3P_DH_NAD-dep_C"/>
</dbReference>
<dbReference type="OrthoDB" id="9812273at2"/>
<dbReference type="PANTHER" id="PTHR11728:SF1">
    <property type="entry name" value="GLYCEROL-3-PHOSPHATE DEHYDROGENASE [NAD(+)] 2, CHLOROPLASTIC"/>
    <property type="match status" value="1"/>
</dbReference>
<dbReference type="GO" id="GO:0141153">
    <property type="term" value="F:glycerol-3-phosphate dehydrogenase (NADP+) activity"/>
    <property type="evidence" value="ECO:0007669"/>
    <property type="project" value="RHEA"/>
</dbReference>
<dbReference type="FunFam" id="3.40.50.720:FF:000019">
    <property type="entry name" value="Glycerol-3-phosphate dehydrogenase [NAD(P)+]"/>
    <property type="match status" value="1"/>
</dbReference>
<dbReference type="Gene3D" id="1.10.1040.10">
    <property type="entry name" value="N-(1-d-carboxylethyl)-l-norvaline Dehydrogenase, domain 2"/>
    <property type="match status" value="1"/>
</dbReference>
<dbReference type="HAMAP" id="MF_00394">
    <property type="entry name" value="NAD_Glyc3P_dehydrog"/>
    <property type="match status" value="1"/>
</dbReference>
<feature type="binding site" evidence="14">
    <location>
        <position position="258"/>
    </location>
    <ligand>
        <name>sn-glycerol 3-phosphate</name>
        <dbReference type="ChEBI" id="CHEBI:57597"/>
    </ligand>
</feature>
<comment type="function">
    <text evidence="14">Catalyzes the reduction of the glycolytic intermediate dihydroxyacetone phosphate (DHAP) to sn-glycerol 3-phosphate (G3P), the key precursor for phospholipid synthesis.</text>
</comment>
<comment type="similarity">
    <text evidence="1 14 18">Belongs to the NAD-dependent glycerol-3-phosphate dehydrogenase family.</text>
</comment>
<evidence type="ECO:0000256" key="13">
    <source>
        <dbReference type="ARBA" id="ARBA00080511"/>
    </source>
</evidence>
<comment type="caution">
    <text evidence="21">The sequence shown here is derived from an EMBL/GenBank/DDBJ whole genome shotgun (WGS) entry which is preliminary data.</text>
</comment>
<feature type="active site" description="Proton acceptor" evidence="14 15">
    <location>
        <position position="195"/>
    </location>
</feature>
<dbReference type="NCBIfam" id="NF000942">
    <property type="entry name" value="PRK00094.1-4"/>
    <property type="match status" value="1"/>
</dbReference>
<dbReference type="InterPro" id="IPR013328">
    <property type="entry name" value="6PGD_dom2"/>
</dbReference>
<comment type="pathway">
    <text evidence="14">Membrane lipid metabolism; glycerophospholipid metabolism.</text>
</comment>
<feature type="binding site" evidence="14">
    <location>
        <position position="260"/>
    </location>
    <ligand>
        <name>sn-glycerol 3-phosphate</name>
        <dbReference type="ChEBI" id="CHEBI:57597"/>
    </ligand>
</feature>
<evidence type="ECO:0000259" key="19">
    <source>
        <dbReference type="Pfam" id="PF01210"/>
    </source>
</evidence>
<dbReference type="SUPFAM" id="SSF48179">
    <property type="entry name" value="6-phosphogluconate dehydrogenase C-terminal domain-like"/>
    <property type="match status" value="1"/>
</dbReference>
<evidence type="ECO:0000256" key="12">
    <source>
        <dbReference type="ARBA" id="ARBA00069372"/>
    </source>
</evidence>
<name>A0A2S7K8I6_9PROT</name>
<feature type="binding site" evidence="16">
    <location>
        <position position="112"/>
    </location>
    <ligand>
        <name>substrate</name>
    </ligand>
</feature>
<feature type="binding site" evidence="14">
    <location>
        <position position="112"/>
    </location>
    <ligand>
        <name>sn-glycerol 3-phosphate</name>
        <dbReference type="ChEBI" id="CHEBI:57597"/>
    </ligand>
</feature>
<keyword evidence="4 14" id="KW-0521">NADP</keyword>
<dbReference type="Gene3D" id="3.40.50.720">
    <property type="entry name" value="NAD(P)-binding Rossmann-like Domain"/>
    <property type="match status" value="1"/>
</dbReference>
<evidence type="ECO:0000256" key="18">
    <source>
        <dbReference type="RuleBase" id="RU000437"/>
    </source>
</evidence>
<feature type="binding site" evidence="17">
    <location>
        <position position="144"/>
    </location>
    <ligand>
        <name>NAD(+)</name>
        <dbReference type="ChEBI" id="CHEBI:57540"/>
    </ligand>
</feature>
<comment type="catalytic activity">
    <reaction evidence="10">
        <text>sn-glycerol 3-phosphate + NADP(+) = dihydroxyacetone phosphate + NADPH + H(+)</text>
        <dbReference type="Rhea" id="RHEA:11096"/>
        <dbReference type="ChEBI" id="CHEBI:15378"/>
        <dbReference type="ChEBI" id="CHEBI:57597"/>
        <dbReference type="ChEBI" id="CHEBI:57642"/>
        <dbReference type="ChEBI" id="CHEBI:57783"/>
        <dbReference type="ChEBI" id="CHEBI:58349"/>
        <dbReference type="EC" id="1.1.1.94"/>
    </reaction>
    <physiologicalReaction direction="right-to-left" evidence="10">
        <dbReference type="Rhea" id="RHEA:11098"/>
    </physiologicalReaction>
</comment>
<feature type="binding site" evidence="14">
    <location>
        <position position="144"/>
    </location>
    <ligand>
        <name>NADPH</name>
        <dbReference type="ChEBI" id="CHEBI:57783"/>
    </ligand>
</feature>
<comment type="caution">
    <text evidence="14">Lacks conserved residue(s) required for the propagation of feature annotation.</text>
</comment>
<dbReference type="PIRSF" id="PIRSF000114">
    <property type="entry name" value="Glycerol-3-P_dh"/>
    <property type="match status" value="1"/>
</dbReference>
<dbReference type="GO" id="GO:0005829">
    <property type="term" value="C:cytosol"/>
    <property type="evidence" value="ECO:0007669"/>
    <property type="project" value="TreeGrafter"/>
</dbReference>
<evidence type="ECO:0000256" key="7">
    <source>
        <dbReference type="ARBA" id="ARBA00023098"/>
    </source>
</evidence>
<evidence type="ECO:0000256" key="1">
    <source>
        <dbReference type="ARBA" id="ARBA00011009"/>
    </source>
</evidence>
<evidence type="ECO:0000256" key="4">
    <source>
        <dbReference type="ARBA" id="ARBA00022857"/>
    </source>
</evidence>
<evidence type="ECO:0000256" key="6">
    <source>
        <dbReference type="ARBA" id="ARBA00023027"/>
    </source>
</evidence>
<dbReference type="PANTHER" id="PTHR11728">
    <property type="entry name" value="GLYCEROL-3-PHOSPHATE DEHYDROGENASE"/>
    <property type="match status" value="1"/>
</dbReference>
<feature type="binding site" evidence="14">
    <location>
        <position position="38"/>
    </location>
    <ligand>
        <name>NADPH</name>
        <dbReference type="ChEBI" id="CHEBI:57783"/>
    </ligand>
</feature>
<dbReference type="GO" id="GO:0051287">
    <property type="term" value="F:NAD binding"/>
    <property type="evidence" value="ECO:0007669"/>
    <property type="project" value="InterPro"/>
</dbReference>
<dbReference type="EMBL" id="PJCH01000005">
    <property type="protein sequence ID" value="PQA88793.1"/>
    <property type="molecule type" value="Genomic_DNA"/>
</dbReference>
<feature type="binding site" evidence="14">
    <location>
        <position position="283"/>
    </location>
    <ligand>
        <name>NADPH</name>
        <dbReference type="ChEBI" id="CHEBI:57783"/>
    </ligand>
</feature>
<feature type="domain" description="Glycerol-3-phosphate dehydrogenase NAD-dependent C-terminal" evidence="20">
    <location>
        <begin position="184"/>
        <end position="324"/>
    </location>
</feature>
<feature type="binding site" evidence="14">
    <location>
        <position position="248"/>
    </location>
    <ligand>
        <name>sn-glycerol 3-phosphate</name>
        <dbReference type="ChEBI" id="CHEBI:57597"/>
    </ligand>
</feature>
<dbReference type="GO" id="GO:0141152">
    <property type="term" value="F:glycerol-3-phosphate dehydrogenase (NAD+) activity"/>
    <property type="evidence" value="ECO:0007669"/>
    <property type="project" value="RHEA"/>
</dbReference>
<comment type="subcellular location">
    <subcellularLocation>
        <location evidence="14">Cytoplasm</location>
    </subcellularLocation>
</comment>
<dbReference type="FunFam" id="1.10.1040.10:FF:000001">
    <property type="entry name" value="Glycerol-3-phosphate dehydrogenase [NAD(P)+]"/>
    <property type="match status" value="1"/>
</dbReference>
<dbReference type="GO" id="GO:0046168">
    <property type="term" value="P:glycerol-3-phosphate catabolic process"/>
    <property type="evidence" value="ECO:0007669"/>
    <property type="project" value="InterPro"/>
</dbReference>
<evidence type="ECO:0000313" key="21">
    <source>
        <dbReference type="EMBL" id="PQA88793.1"/>
    </source>
</evidence>
<reference evidence="21 22" key="1">
    <citation type="submission" date="2017-12" db="EMBL/GenBank/DDBJ databases">
        <authorList>
            <person name="Hurst M.R.H."/>
        </authorList>
    </citation>
    <scope>NUCLEOTIDE SEQUENCE [LARGE SCALE GENOMIC DNA]</scope>
    <source>
        <strain evidence="21 22">SY-3-19</strain>
    </source>
</reference>
<sequence length="336" mass="34020">MNPGTPFASLGVVGGGAWGTALASLCAANGVPTTLWAREDAVIRAVNDAHENTAFLPGVPLPESLKALNSLGMAAENEALLFVVPAQFARPVLAELRSGAGGRAIPVALCSKGIERATGMLMTEVLHEVWPEAEPAVLSGPSFARDVALGMPTAVTLAAADRDLGSRWVATVGAAHFRPYLSDDLTGAELGGAVKNVLAIAAGVVEGKGLGESARAALIARGFAEFQRLGVALGAKPETMAGLSGLGDLILTASSAHSRNMSLGIELGKGRALDDILAERNTVSEGVATAGAIHALAVKAGAETPICEAVAALVAGEKSVDEIIAALLARPFRSEA</sequence>
<evidence type="ECO:0000256" key="8">
    <source>
        <dbReference type="ARBA" id="ARBA00023209"/>
    </source>
</evidence>
<feature type="binding site" evidence="14">
    <location>
        <position position="18"/>
    </location>
    <ligand>
        <name>NADPH</name>
        <dbReference type="ChEBI" id="CHEBI:57783"/>
    </ligand>
</feature>
<dbReference type="PRINTS" id="PR00077">
    <property type="entry name" value="GPDHDRGNASE"/>
</dbReference>
<dbReference type="Pfam" id="PF01210">
    <property type="entry name" value="NAD_Gly3P_dh_N"/>
    <property type="match status" value="1"/>
</dbReference>
<feature type="binding site" evidence="14">
    <location>
        <position position="259"/>
    </location>
    <ligand>
        <name>sn-glycerol 3-phosphate</name>
        <dbReference type="ChEBI" id="CHEBI:57597"/>
    </ligand>
</feature>
<keyword evidence="9 14" id="KW-1208">Phospholipid metabolism</keyword>
<dbReference type="GO" id="GO:0006650">
    <property type="term" value="P:glycerophospholipid metabolic process"/>
    <property type="evidence" value="ECO:0007669"/>
    <property type="project" value="UniProtKB-UniRule"/>
</dbReference>
<feature type="binding site" evidence="17">
    <location>
        <begin position="14"/>
        <end position="19"/>
    </location>
    <ligand>
        <name>NAD(+)</name>
        <dbReference type="ChEBI" id="CHEBI:57540"/>
    </ligand>
</feature>
<feature type="binding site" evidence="14">
    <location>
        <position position="285"/>
    </location>
    <ligand>
        <name>NADPH</name>
        <dbReference type="ChEBI" id="CHEBI:57783"/>
    </ligand>
</feature>
<keyword evidence="5 14" id="KW-0560">Oxidoreductase</keyword>
<gene>
    <name evidence="14" type="primary">gpsA</name>
    <name evidence="21" type="ORF">CW354_06940</name>
</gene>
<evidence type="ECO:0000259" key="20">
    <source>
        <dbReference type="Pfam" id="PF07479"/>
    </source>
</evidence>
<evidence type="ECO:0000256" key="5">
    <source>
        <dbReference type="ARBA" id="ARBA00023002"/>
    </source>
</evidence>
<dbReference type="GO" id="GO:0008654">
    <property type="term" value="P:phospholipid biosynthetic process"/>
    <property type="evidence" value="ECO:0007669"/>
    <property type="project" value="UniProtKB-KW"/>
</dbReference>
<keyword evidence="2 14" id="KW-0444">Lipid biosynthesis</keyword>
<dbReference type="Pfam" id="PF07479">
    <property type="entry name" value="NAD_Gly3P_dh_C"/>
    <property type="match status" value="1"/>
</dbReference>
<keyword evidence="6 14" id="KW-0520">NAD</keyword>
<dbReference type="Proteomes" id="UP000239504">
    <property type="component" value="Unassembled WGS sequence"/>
</dbReference>
<feature type="binding site" evidence="14">
    <location>
        <position position="140"/>
    </location>
    <ligand>
        <name>sn-glycerol 3-phosphate</name>
        <dbReference type="ChEBI" id="CHEBI:57597"/>
    </ligand>
</feature>
<dbReference type="GO" id="GO:0046167">
    <property type="term" value="P:glycerol-3-phosphate biosynthetic process"/>
    <property type="evidence" value="ECO:0007669"/>
    <property type="project" value="UniProtKB-UniRule"/>
</dbReference>
<feature type="binding site" evidence="14">
    <location>
        <position position="259"/>
    </location>
    <ligand>
        <name>NADPH</name>
        <dbReference type="ChEBI" id="CHEBI:57783"/>
    </ligand>
</feature>
<proteinExistence type="inferred from homology"/>
<dbReference type="UniPathway" id="UPA00940"/>
<keyword evidence="8 14" id="KW-0594">Phospholipid biosynthesis</keyword>
<evidence type="ECO:0000256" key="15">
    <source>
        <dbReference type="PIRSR" id="PIRSR000114-1"/>
    </source>
</evidence>
<dbReference type="EC" id="1.1.1.94" evidence="11 14"/>
<dbReference type="NCBIfam" id="NF000940">
    <property type="entry name" value="PRK00094.1-2"/>
    <property type="match status" value="1"/>
</dbReference>
<feature type="binding site" evidence="16">
    <location>
        <begin position="259"/>
        <end position="260"/>
    </location>
    <ligand>
        <name>substrate</name>
    </ligand>
</feature>
<dbReference type="InterPro" id="IPR006168">
    <property type="entry name" value="G3P_DH_NAD-dep"/>
</dbReference>
<keyword evidence="7 14" id="KW-0443">Lipid metabolism</keyword>
<evidence type="ECO:0000256" key="16">
    <source>
        <dbReference type="PIRSR" id="PIRSR000114-2"/>
    </source>
</evidence>
<dbReference type="PROSITE" id="PS00957">
    <property type="entry name" value="NAD_G3PDH"/>
    <property type="match status" value="1"/>
</dbReference>
<comment type="catalytic activity">
    <reaction evidence="14">
        <text>sn-glycerol 3-phosphate + NAD(+) = dihydroxyacetone phosphate + NADH + H(+)</text>
        <dbReference type="Rhea" id="RHEA:11092"/>
        <dbReference type="ChEBI" id="CHEBI:15378"/>
        <dbReference type="ChEBI" id="CHEBI:57540"/>
        <dbReference type="ChEBI" id="CHEBI:57597"/>
        <dbReference type="ChEBI" id="CHEBI:57642"/>
        <dbReference type="ChEBI" id="CHEBI:57945"/>
        <dbReference type="EC" id="1.1.1.94"/>
    </reaction>
</comment>